<evidence type="ECO:0000313" key="11">
    <source>
        <dbReference type="Proteomes" id="UP000494365"/>
    </source>
</evidence>
<dbReference type="CDD" id="cd17299">
    <property type="entry name" value="acetolactate_decarboxylase"/>
    <property type="match status" value="1"/>
</dbReference>
<dbReference type="NCBIfam" id="TIGR01252">
    <property type="entry name" value="acetolac_decarb"/>
    <property type="match status" value="1"/>
</dbReference>
<evidence type="ECO:0000256" key="3">
    <source>
        <dbReference type="ARBA" id="ARBA00007106"/>
    </source>
</evidence>
<evidence type="ECO:0000256" key="1">
    <source>
        <dbReference type="ARBA" id="ARBA00001784"/>
    </source>
</evidence>
<gene>
    <name evidence="10" type="primary">budA</name>
    <name evidence="10" type="ORF">LMG28614_07171</name>
</gene>
<dbReference type="GO" id="GO:0047605">
    <property type="term" value="F:acetolactate decarboxylase activity"/>
    <property type="evidence" value="ECO:0007669"/>
    <property type="project" value="UniProtKB-UniRule"/>
</dbReference>
<dbReference type="EMBL" id="CADIKK010000088">
    <property type="protein sequence ID" value="CAB3809937.1"/>
    <property type="molecule type" value="Genomic_DNA"/>
</dbReference>
<dbReference type="PANTHER" id="PTHR35524:SF1">
    <property type="entry name" value="ALPHA-ACETOLACTATE DECARBOXYLASE"/>
    <property type="match status" value="1"/>
</dbReference>
<protein>
    <recommendedName>
        <fullName evidence="5 9">Alpha-acetolactate decarboxylase</fullName>
        <ecNumber evidence="4 9">4.1.1.5</ecNumber>
    </recommendedName>
</protein>
<evidence type="ECO:0000256" key="2">
    <source>
        <dbReference type="ARBA" id="ARBA00005170"/>
    </source>
</evidence>
<dbReference type="Pfam" id="PF03306">
    <property type="entry name" value="AAL_decarboxy"/>
    <property type="match status" value="1"/>
</dbReference>
<dbReference type="EC" id="4.1.1.5" evidence="4 9"/>
<comment type="pathway">
    <text evidence="2 9">Polyol metabolism; (R,R)-butane-2,3-diol biosynthesis; (R,R)-butane-2,3-diol from pyruvate: step 2/3.</text>
</comment>
<keyword evidence="8 9" id="KW-0456">Lyase</keyword>
<name>A0A6S7BRW8_9BURK</name>
<dbReference type="Proteomes" id="UP000494365">
    <property type="component" value="Unassembled WGS sequence"/>
</dbReference>
<evidence type="ECO:0000256" key="5">
    <source>
        <dbReference type="ARBA" id="ARBA00020164"/>
    </source>
</evidence>
<dbReference type="UniPathway" id="UPA00626">
    <property type="reaction ID" value="UER00678"/>
</dbReference>
<organism evidence="10 11">
    <name type="scientific">Paraburkholderia ultramafica</name>
    <dbReference type="NCBI Taxonomy" id="1544867"/>
    <lineage>
        <taxon>Bacteria</taxon>
        <taxon>Pseudomonadati</taxon>
        <taxon>Pseudomonadota</taxon>
        <taxon>Betaproteobacteria</taxon>
        <taxon>Burkholderiales</taxon>
        <taxon>Burkholderiaceae</taxon>
        <taxon>Paraburkholderia</taxon>
    </lineage>
</organism>
<evidence type="ECO:0000256" key="6">
    <source>
        <dbReference type="ARBA" id="ARBA00022793"/>
    </source>
</evidence>
<accession>A0A6S7BRW8</accession>
<evidence type="ECO:0000313" key="10">
    <source>
        <dbReference type="EMBL" id="CAB3809937.1"/>
    </source>
</evidence>
<evidence type="ECO:0000256" key="7">
    <source>
        <dbReference type="ARBA" id="ARBA00023061"/>
    </source>
</evidence>
<dbReference type="SUPFAM" id="SSF117856">
    <property type="entry name" value="AF0104/ALDC/Ptd012-like"/>
    <property type="match status" value="1"/>
</dbReference>
<evidence type="ECO:0000256" key="4">
    <source>
        <dbReference type="ARBA" id="ARBA00013204"/>
    </source>
</evidence>
<keyword evidence="11" id="KW-1185">Reference proteome</keyword>
<dbReference type="PIRSF" id="PIRSF001332">
    <property type="entry name" value="Acetolac_decarb"/>
    <property type="match status" value="1"/>
</dbReference>
<dbReference type="GO" id="GO:0045151">
    <property type="term" value="P:acetoin biosynthetic process"/>
    <property type="evidence" value="ECO:0007669"/>
    <property type="project" value="UniProtKB-UniRule"/>
</dbReference>
<reference evidence="10 11" key="1">
    <citation type="submission" date="2020-04" db="EMBL/GenBank/DDBJ databases">
        <authorList>
            <person name="De Canck E."/>
        </authorList>
    </citation>
    <scope>NUCLEOTIDE SEQUENCE [LARGE SCALE GENOMIC DNA]</scope>
    <source>
        <strain evidence="10 11">LMG 28614</strain>
    </source>
</reference>
<sequence length="259" mass="28843">MKNTGVCSCVQEIAKSFVNLNIDQPQSEIYQTSLMSALIDGVYDGNMTIAELLEHGDFGLGTFNDLDGELVAFDSEVHQLREDGSARVAAMDQKTPFAVMTHFRPTISGQLTTTLEKIDVQDLIDRMVGSPNLFCAFRIDGRFERVETRTVPRQTKPYRPMLQAIENQPVFTFENSSGTLVGFRCPPYVQGINVAGFHVHYITDDRKGGGHVLDYRLLEGKLELAKISKLRIDLPHTESFQQATLHSEEMNAAIEAAEG</sequence>
<proteinExistence type="inferred from homology"/>
<keyword evidence="6 9" id="KW-0210">Decarboxylase</keyword>
<dbReference type="PANTHER" id="PTHR35524">
    <property type="entry name" value="ALPHA-ACETOLACTATE DECARBOXYLASE"/>
    <property type="match status" value="1"/>
</dbReference>
<evidence type="ECO:0000256" key="9">
    <source>
        <dbReference type="PIRNR" id="PIRNR001332"/>
    </source>
</evidence>
<dbReference type="Gene3D" id="3.30.1330.80">
    <property type="entry name" value="Hypothetical protein, similar to alpha- acetolactate decarboxylase, domain 2"/>
    <property type="match status" value="2"/>
</dbReference>
<comment type="similarity">
    <text evidence="3 9">Belongs to the alpha-acetolactate decarboxylase family.</text>
</comment>
<dbReference type="AlphaFoldDB" id="A0A6S7BRW8"/>
<dbReference type="InterPro" id="IPR005128">
    <property type="entry name" value="Acetolactate_a_deCO2ase"/>
</dbReference>
<comment type="catalytic activity">
    <reaction evidence="1 9">
        <text>(2S)-2-acetolactate + H(+) = (R)-acetoin + CO2</text>
        <dbReference type="Rhea" id="RHEA:21580"/>
        <dbReference type="ChEBI" id="CHEBI:15378"/>
        <dbReference type="ChEBI" id="CHEBI:15686"/>
        <dbReference type="ChEBI" id="CHEBI:16526"/>
        <dbReference type="ChEBI" id="CHEBI:58476"/>
        <dbReference type="EC" id="4.1.1.5"/>
    </reaction>
</comment>
<evidence type="ECO:0000256" key="8">
    <source>
        <dbReference type="ARBA" id="ARBA00023239"/>
    </source>
</evidence>
<keyword evidence="7 9" id="KW-0005">Acetoin biosynthesis</keyword>